<dbReference type="InterPro" id="IPR029028">
    <property type="entry name" value="Alpha/beta_knot_MTases"/>
</dbReference>
<dbReference type="InterPro" id="IPR001537">
    <property type="entry name" value="SpoU_MeTrfase"/>
</dbReference>
<dbReference type="EMBL" id="AP019308">
    <property type="protein sequence ID" value="BBH23978.1"/>
    <property type="molecule type" value="Genomic_DNA"/>
</dbReference>
<dbReference type="SUPFAM" id="SSF55315">
    <property type="entry name" value="L30e-like"/>
    <property type="match status" value="1"/>
</dbReference>
<dbReference type="FunFam" id="3.40.1280.10:FF:000008">
    <property type="entry name" value="Group 3 RNA methyltransferase TrmH"/>
    <property type="match status" value="1"/>
</dbReference>
<dbReference type="KEGG" id="pbk:Back11_53230"/>
<gene>
    <name evidence="4" type="ORF">Back11_53230</name>
</gene>
<dbReference type="GO" id="GO:0003723">
    <property type="term" value="F:RNA binding"/>
    <property type="evidence" value="ECO:0007669"/>
    <property type="project" value="InterPro"/>
</dbReference>
<comment type="similarity">
    <text evidence="1">Belongs to the class IV-like SAM-binding methyltransferase superfamily. RNA methyltransferase TrmH family.</text>
</comment>
<dbReference type="Pfam" id="PF08032">
    <property type="entry name" value="SpoU_sub_bind"/>
    <property type="match status" value="1"/>
</dbReference>
<dbReference type="RefSeq" id="WP_125663870.1">
    <property type="nucleotide sequence ID" value="NZ_AP019308.1"/>
</dbReference>
<evidence type="ECO:0000256" key="3">
    <source>
        <dbReference type="ARBA" id="ARBA00022679"/>
    </source>
</evidence>
<evidence type="ECO:0000256" key="2">
    <source>
        <dbReference type="ARBA" id="ARBA00022603"/>
    </source>
</evidence>
<keyword evidence="3 4" id="KW-0808">Transferase</keyword>
<dbReference type="PANTHER" id="PTHR46429">
    <property type="entry name" value="23S RRNA (GUANOSINE-2'-O-)-METHYLTRANSFERASE RLMB"/>
    <property type="match status" value="1"/>
</dbReference>
<keyword evidence="2 4" id="KW-0489">Methyltransferase</keyword>
<dbReference type="InterPro" id="IPR004441">
    <property type="entry name" value="rRNA_MeTrfase_TrmH"/>
</dbReference>
<dbReference type="Gene3D" id="3.30.1330.30">
    <property type="match status" value="1"/>
</dbReference>
<dbReference type="PANTHER" id="PTHR46429:SF1">
    <property type="entry name" value="23S RRNA (GUANOSINE-2'-O-)-METHYLTRANSFERASE RLMB"/>
    <property type="match status" value="1"/>
</dbReference>
<keyword evidence="5" id="KW-1185">Reference proteome</keyword>
<organism evidence="4 5">
    <name type="scientific">Paenibacillus baekrokdamisoli</name>
    <dbReference type="NCBI Taxonomy" id="1712516"/>
    <lineage>
        <taxon>Bacteria</taxon>
        <taxon>Bacillati</taxon>
        <taxon>Bacillota</taxon>
        <taxon>Bacilli</taxon>
        <taxon>Bacillales</taxon>
        <taxon>Paenibacillaceae</taxon>
        <taxon>Paenibacillus</taxon>
    </lineage>
</organism>
<proteinExistence type="inferred from homology"/>
<evidence type="ECO:0000313" key="4">
    <source>
        <dbReference type="EMBL" id="BBH23978.1"/>
    </source>
</evidence>
<name>A0A3G9JIQ9_9BACL</name>
<dbReference type="GO" id="GO:0005829">
    <property type="term" value="C:cytosol"/>
    <property type="evidence" value="ECO:0007669"/>
    <property type="project" value="TreeGrafter"/>
</dbReference>
<dbReference type="InterPro" id="IPR029026">
    <property type="entry name" value="tRNA_m1G_MTases_N"/>
</dbReference>
<dbReference type="InterPro" id="IPR029064">
    <property type="entry name" value="Ribosomal_eL30-like_sf"/>
</dbReference>
<protein>
    <submittedName>
        <fullName evidence="4">23S rRNA (Guanosine(2251)-2'-O)-methyltransferase RlmB</fullName>
    </submittedName>
</protein>
<dbReference type="InterPro" id="IPR013123">
    <property type="entry name" value="SpoU_subst-bd"/>
</dbReference>
<evidence type="ECO:0000256" key="1">
    <source>
        <dbReference type="ARBA" id="ARBA00007228"/>
    </source>
</evidence>
<dbReference type="GO" id="GO:0032259">
    <property type="term" value="P:methylation"/>
    <property type="evidence" value="ECO:0007669"/>
    <property type="project" value="UniProtKB-KW"/>
</dbReference>
<reference evidence="4 5" key="1">
    <citation type="submission" date="2018-11" db="EMBL/GenBank/DDBJ databases">
        <title>Complete genome sequence of Paenibacillus baekrokdamisoli strain KCTC 33723.</title>
        <authorList>
            <person name="Kang S.W."/>
            <person name="Lee K.C."/>
            <person name="Kim K.K."/>
            <person name="Kim J.S."/>
            <person name="Kim D.S."/>
            <person name="Ko S.H."/>
            <person name="Yang S.H."/>
            <person name="Lee J.S."/>
        </authorList>
    </citation>
    <scope>NUCLEOTIDE SEQUENCE [LARGE SCALE GENOMIC DNA]</scope>
    <source>
        <strain evidence="4 5">KCTC 33723</strain>
    </source>
</reference>
<dbReference type="Gene3D" id="3.40.1280.10">
    <property type="match status" value="1"/>
</dbReference>
<dbReference type="AlphaFoldDB" id="A0A3G9JIQ9"/>
<dbReference type="NCBIfam" id="TIGR00186">
    <property type="entry name" value="rRNA_methyl_3"/>
    <property type="match status" value="1"/>
</dbReference>
<dbReference type="Pfam" id="PF00588">
    <property type="entry name" value="SpoU_methylase"/>
    <property type="match status" value="1"/>
</dbReference>
<evidence type="ECO:0000313" key="5">
    <source>
        <dbReference type="Proteomes" id="UP000275368"/>
    </source>
</evidence>
<dbReference type="GO" id="GO:0006396">
    <property type="term" value="P:RNA processing"/>
    <property type="evidence" value="ECO:0007669"/>
    <property type="project" value="InterPro"/>
</dbReference>
<dbReference type="OrthoDB" id="9794400at2"/>
<sequence length="258" mass="28476">MSEFEHDHDQDSQEWIAGKHPVMEALRSGREINKIWIAEQMQKNAAQLIVAEAKKAGIIVQFADKRKLDQMVNDVSHQGVIAQAAAYRYYELDEILERARENGEVPFLLLLDEIEDPHNLGSILRTAECTGVHGVIIPKRRSASLTATVAKTSAGAVEYVPVARITNMAQTIDKLKEAGIWIAGADVGATQDVFASKTSFDMPLAVVIGNEAKGIGRLIREKCDFLIKLPMNGRLNSLNASVAAGVLMYEVVRQRLNR</sequence>
<dbReference type="GO" id="GO:0008173">
    <property type="term" value="F:RNA methyltransferase activity"/>
    <property type="evidence" value="ECO:0007669"/>
    <property type="project" value="InterPro"/>
</dbReference>
<accession>A0A3G9JIQ9</accession>
<dbReference type="CDD" id="cd18103">
    <property type="entry name" value="SpoU-like_RlmB"/>
    <property type="match status" value="1"/>
</dbReference>
<dbReference type="SMART" id="SM00967">
    <property type="entry name" value="SpoU_sub_bind"/>
    <property type="match status" value="1"/>
</dbReference>
<dbReference type="Proteomes" id="UP000275368">
    <property type="component" value="Chromosome"/>
</dbReference>
<dbReference type="SUPFAM" id="SSF75217">
    <property type="entry name" value="alpha/beta knot"/>
    <property type="match status" value="1"/>
</dbReference>